<dbReference type="VEuPathDB" id="FungiDB:SDRG_17157"/>
<evidence type="ECO:0000313" key="12">
    <source>
        <dbReference type="Proteomes" id="UP000030762"/>
    </source>
</evidence>
<feature type="region of interest" description="Disordered" evidence="9">
    <location>
        <begin position="82"/>
        <end position="111"/>
    </location>
</feature>
<evidence type="ECO:0000256" key="9">
    <source>
        <dbReference type="SAM" id="MobiDB-lite"/>
    </source>
</evidence>
<dbReference type="GO" id="GO:0071555">
    <property type="term" value="P:cell wall organization"/>
    <property type="evidence" value="ECO:0007669"/>
    <property type="project" value="UniProtKB-KW"/>
</dbReference>
<keyword evidence="10" id="KW-1133">Transmembrane helix</keyword>
<organism evidence="11 12">
    <name type="scientific">Saprolegnia diclina (strain VS20)</name>
    <dbReference type="NCBI Taxonomy" id="1156394"/>
    <lineage>
        <taxon>Eukaryota</taxon>
        <taxon>Sar</taxon>
        <taxon>Stramenopiles</taxon>
        <taxon>Oomycota</taxon>
        <taxon>Saprolegniomycetes</taxon>
        <taxon>Saprolegniales</taxon>
        <taxon>Saprolegniaceae</taxon>
        <taxon>Saprolegnia</taxon>
    </lineage>
</organism>
<feature type="transmembrane region" description="Helical" evidence="10">
    <location>
        <begin position="296"/>
        <end position="312"/>
    </location>
</feature>
<protein>
    <recommendedName>
        <fullName evidence="2">chitin synthase</fullName>
        <ecNumber evidence="2">2.4.1.16</ecNumber>
    </recommendedName>
</protein>
<evidence type="ECO:0000313" key="11">
    <source>
        <dbReference type="EMBL" id="EQC24952.1"/>
    </source>
</evidence>
<feature type="region of interest" description="Disordered" evidence="9">
    <location>
        <begin position="373"/>
        <end position="399"/>
    </location>
</feature>
<evidence type="ECO:0000256" key="8">
    <source>
        <dbReference type="ARBA" id="ARBA00023316"/>
    </source>
</evidence>
<dbReference type="GO" id="GO:0006031">
    <property type="term" value="P:chitin biosynthetic process"/>
    <property type="evidence" value="ECO:0007669"/>
    <property type="project" value="TreeGrafter"/>
</dbReference>
<dbReference type="GeneID" id="19957884"/>
<dbReference type="STRING" id="1156394.T0R645"/>
<keyword evidence="3" id="KW-1003">Cell membrane</keyword>
<dbReference type="EC" id="2.4.1.16" evidence="2"/>
<feature type="transmembrane region" description="Helical" evidence="10">
    <location>
        <begin position="265"/>
        <end position="284"/>
    </location>
</feature>
<evidence type="ECO:0000256" key="2">
    <source>
        <dbReference type="ARBA" id="ARBA00012543"/>
    </source>
</evidence>
<proteinExistence type="predicted"/>
<gene>
    <name evidence="11" type="ORF">SDRG_17157</name>
</gene>
<reference evidence="11 12" key="1">
    <citation type="submission" date="2012-04" db="EMBL/GenBank/DDBJ databases">
        <title>The Genome Sequence of Saprolegnia declina VS20.</title>
        <authorList>
            <consortium name="The Broad Institute Genome Sequencing Platform"/>
            <person name="Russ C."/>
            <person name="Nusbaum C."/>
            <person name="Tyler B."/>
            <person name="van West P."/>
            <person name="Dieguez-Uribeondo J."/>
            <person name="de Bruijn I."/>
            <person name="Tripathy S."/>
            <person name="Jiang R."/>
            <person name="Young S.K."/>
            <person name="Zeng Q."/>
            <person name="Gargeya S."/>
            <person name="Fitzgerald M."/>
            <person name="Haas B."/>
            <person name="Abouelleil A."/>
            <person name="Alvarado L."/>
            <person name="Arachchi H.M."/>
            <person name="Berlin A."/>
            <person name="Chapman S.B."/>
            <person name="Goldberg J."/>
            <person name="Griggs A."/>
            <person name="Gujja S."/>
            <person name="Hansen M."/>
            <person name="Howarth C."/>
            <person name="Imamovic A."/>
            <person name="Larimer J."/>
            <person name="McCowen C."/>
            <person name="Montmayeur A."/>
            <person name="Murphy C."/>
            <person name="Neiman D."/>
            <person name="Pearson M."/>
            <person name="Priest M."/>
            <person name="Roberts A."/>
            <person name="Saif S."/>
            <person name="Shea T."/>
            <person name="Sisk P."/>
            <person name="Sykes S."/>
            <person name="Wortman J."/>
            <person name="Nusbaum C."/>
            <person name="Birren B."/>
        </authorList>
    </citation>
    <scope>NUCLEOTIDE SEQUENCE [LARGE SCALE GENOMIC DNA]</scope>
    <source>
        <strain evidence="11 12">VS20</strain>
    </source>
</reference>
<name>T0R645_SAPDV</name>
<dbReference type="Proteomes" id="UP000030762">
    <property type="component" value="Unassembled WGS sequence"/>
</dbReference>
<feature type="compositionally biased region" description="Basic and acidic residues" evidence="9">
    <location>
        <begin position="373"/>
        <end position="391"/>
    </location>
</feature>
<evidence type="ECO:0000256" key="6">
    <source>
        <dbReference type="ARBA" id="ARBA00022692"/>
    </source>
</evidence>
<keyword evidence="12" id="KW-1185">Reference proteome</keyword>
<keyword evidence="7 10" id="KW-0472">Membrane</keyword>
<dbReference type="RefSeq" id="XP_008621616.1">
    <property type="nucleotide sequence ID" value="XM_008623394.1"/>
</dbReference>
<evidence type="ECO:0000256" key="5">
    <source>
        <dbReference type="ARBA" id="ARBA00022679"/>
    </source>
</evidence>
<dbReference type="PANTHER" id="PTHR22914:SF9">
    <property type="entry name" value="CHITIN SYNTHASE 1"/>
    <property type="match status" value="1"/>
</dbReference>
<dbReference type="Pfam" id="PF01644">
    <property type="entry name" value="Chitin_synth_1"/>
    <property type="match status" value="1"/>
</dbReference>
<dbReference type="PANTHER" id="PTHR22914">
    <property type="entry name" value="CHITIN SYNTHASE"/>
    <property type="match status" value="1"/>
</dbReference>
<evidence type="ECO:0000256" key="10">
    <source>
        <dbReference type="SAM" id="Phobius"/>
    </source>
</evidence>
<dbReference type="GO" id="GO:0004100">
    <property type="term" value="F:chitin synthase activity"/>
    <property type="evidence" value="ECO:0007669"/>
    <property type="project" value="UniProtKB-EC"/>
</dbReference>
<dbReference type="InterPro" id="IPR004835">
    <property type="entry name" value="Chitin_synth"/>
</dbReference>
<keyword evidence="4" id="KW-0328">Glycosyltransferase</keyword>
<keyword evidence="6 10" id="KW-0812">Transmembrane</keyword>
<dbReference type="GO" id="GO:0005886">
    <property type="term" value="C:plasma membrane"/>
    <property type="evidence" value="ECO:0007669"/>
    <property type="project" value="UniProtKB-SubCell"/>
</dbReference>
<evidence type="ECO:0000256" key="3">
    <source>
        <dbReference type="ARBA" id="ARBA00022475"/>
    </source>
</evidence>
<keyword evidence="5" id="KW-0808">Transferase</keyword>
<dbReference type="eggNOG" id="KOG2571">
    <property type="taxonomic scope" value="Eukaryota"/>
</dbReference>
<dbReference type="EMBL" id="JH767336">
    <property type="protein sequence ID" value="EQC24952.1"/>
    <property type="molecule type" value="Genomic_DNA"/>
</dbReference>
<dbReference type="AlphaFoldDB" id="T0R645"/>
<evidence type="ECO:0000256" key="7">
    <source>
        <dbReference type="ARBA" id="ARBA00023136"/>
    </source>
</evidence>
<comment type="subcellular location">
    <subcellularLocation>
        <location evidence="1">Cell membrane</location>
        <topology evidence="1">Multi-pass membrane protein</topology>
    </subcellularLocation>
</comment>
<sequence length="436" mass="48013">MSALGGTAKLVNALEGFRLIEQGVVAKRQQHYEEVADRVLGAAEDLDAVPAIEVDVAVRRLLRAKASVVVGWAEGIVVDATAPRGPTRVPPRRSKDNSIPTTVSAAPSVGRDETEQTNMHYTPVLTRSPSKFSRDGYQLQVLRRHRMLIVITTYDEIEIEATLRKVGNNVADGRAKASASTLTQLRETGVYDEDTLRIMSAGLTTSLHLFEKTLLLPEASGRPFNFALKEENAGKLHSLFWFFHGFCTQVDLRPKHVARTYRAIGAYYMVLVVLTTATSVLTLVHTGAAALSPKEIALGIAVFGVYVIAAACHCKLHHIMLSFVQDSLLLPVMIVLWSTWRYDATFARSNTLSIYSFCNLLDLSWGTKGIDSSHDVSSDANKNGENKDVVARQRRPKTARNKQPRLQIWCVGFDSFRSNLLSLWLVSNAALVGGLP</sequence>
<dbReference type="OrthoDB" id="3038496at2759"/>
<accession>T0R645</accession>
<evidence type="ECO:0000256" key="4">
    <source>
        <dbReference type="ARBA" id="ARBA00022676"/>
    </source>
</evidence>
<dbReference type="InParanoid" id="T0R645"/>
<evidence type="ECO:0000256" key="1">
    <source>
        <dbReference type="ARBA" id="ARBA00004651"/>
    </source>
</evidence>
<keyword evidence="8" id="KW-0961">Cell wall biogenesis/degradation</keyword>